<reference evidence="16 17" key="1">
    <citation type="submission" date="2015-12" db="EMBL/GenBank/DDBJ databases">
        <title>A stable core within a dynamic pangenome in Sulfolobus acidocaldarius.</title>
        <authorList>
            <person name="Anderson R."/>
            <person name="Kouris A."/>
            <person name="Seward C."/>
            <person name="Campbell K."/>
            <person name="Whitaker R."/>
        </authorList>
    </citation>
    <scope>NUCLEOTIDE SEQUENCE [LARGE SCALE GENOMIC DNA]</scope>
    <source>
        <strain evidence="14 17">GG12-C01-09</strain>
        <strain evidence="15 16">NG05B_CO5_07</strain>
    </source>
</reference>
<evidence type="ECO:0000256" key="3">
    <source>
        <dbReference type="ARBA" id="ARBA00022695"/>
    </source>
</evidence>
<feature type="domain" description="Polymerase nucleotidyl transferase" evidence="11">
    <location>
        <begin position="21"/>
        <end position="130"/>
    </location>
</feature>
<feature type="binding site" evidence="10">
    <location>
        <position position="159"/>
    </location>
    <ligand>
        <name>ATP</name>
        <dbReference type="ChEBI" id="CHEBI:30616"/>
    </ligand>
</feature>
<keyword evidence="6 10" id="KW-0692">RNA repair</keyword>
<dbReference type="SMR" id="A0A0U2NDQ8"/>
<evidence type="ECO:0000256" key="7">
    <source>
        <dbReference type="ARBA" id="ARBA00022840"/>
    </source>
</evidence>
<evidence type="ECO:0000256" key="4">
    <source>
        <dbReference type="ARBA" id="ARBA00022723"/>
    </source>
</evidence>
<comment type="subunit">
    <text evidence="10">Homodimer.</text>
</comment>
<comment type="similarity">
    <text evidence="10">Belongs to the tRNA nucleotidyltransferase/poly(A) polymerase family. Archaeal CCA-adding enzyme subfamily.</text>
</comment>
<dbReference type="SUPFAM" id="SSF81301">
    <property type="entry name" value="Nucleotidyltransferase"/>
    <property type="match status" value="1"/>
</dbReference>
<proteinExistence type="inferred from homology"/>
<dbReference type="Pfam" id="PF09249">
    <property type="entry name" value="tRNA_NucTransf2"/>
    <property type="match status" value="1"/>
</dbReference>
<dbReference type="GO" id="GO:0042245">
    <property type="term" value="P:RNA repair"/>
    <property type="evidence" value="ECO:0007669"/>
    <property type="project" value="UniProtKB-KW"/>
</dbReference>
<dbReference type="Proteomes" id="UP000060043">
    <property type="component" value="Chromosome"/>
</dbReference>
<dbReference type="STRING" id="1435377.SUSAZ_06150"/>
<dbReference type="InterPro" id="IPR008229">
    <property type="entry name" value="CCA-adding_arc"/>
</dbReference>
<dbReference type="GeneID" id="14551793"/>
<feature type="binding site" evidence="10">
    <location>
        <position position="130"/>
    </location>
    <ligand>
        <name>CTP</name>
        <dbReference type="ChEBI" id="CHEBI:37563"/>
    </ligand>
</feature>
<feature type="binding site" evidence="10">
    <location>
        <position position="150"/>
    </location>
    <ligand>
        <name>ATP</name>
        <dbReference type="ChEBI" id="CHEBI:30616"/>
    </ligand>
</feature>
<keyword evidence="7 10" id="KW-0067">ATP-binding</keyword>
<evidence type="ECO:0000256" key="10">
    <source>
        <dbReference type="HAMAP-Rule" id="MF_01264"/>
    </source>
</evidence>
<dbReference type="PANTHER" id="PTHR39643">
    <property type="entry name" value="CCA-ADDING ENZYME"/>
    <property type="match status" value="1"/>
</dbReference>
<name>A0A0U2NDQ8_9CREN</name>
<dbReference type="GO" id="GO:0005524">
    <property type="term" value="F:ATP binding"/>
    <property type="evidence" value="ECO:0007669"/>
    <property type="project" value="UniProtKB-UniRule"/>
</dbReference>
<feature type="binding site" evidence="10">
    <location>
        <position position="45"/>
    </location>
    <ligand>
        <name>CTP</name>
        <dbReference type="ChEBI" id="CHEBI:37563"/>
    </ligand>
</feature>
<evidence type="ECO:0000259" key="12">
    <source>
        <dbReference type="Pfam" id="PF09249"/>
    </source>
</evidence>
<evidence type="ECO:0000259" key="13">
    <source>
        <dbReference type="Pfam" id="PF21133"/>
    </source>
</evidence>
<protein>
    <recommendedName>
        <fullName evidence="10">CCA-adding enzyme</fullName>
        <ecNumber evidence="10">2.7.7.72</ecNumber>
    </recommendedName>
    <alternativeName>
        <fullName evidence="10">CCA tRNA nucleotidyltransferase</fullName>
    </alternativeName>
    <alternativeName>
        <fullName evidence="10">tRNA CCA-pyrophosphorylase</fullName>
    </alternativeName>
    <alternativeName>
        <fullName evidence="10">tRNA adenylyl-/cytidylyl- transferase</fullName>
    </alternativeName>
    <alternativeName>
        <fullName evidence="10">tRNA nucleotidyltransferase</fullName>
    </alternativeName>
    <alternativeName>
        <fullName evidence="10">tRNA-NT</fullName>
    </alternativeName>
</protein>
<dbReference type="GO" id="GO:0004810">
    <property type="term" value="F:CCA tRNA nucleotidyltransferase activity"/>
    <property type="evidence" value="ECO:0007669"/>
    <property type="project" value="UniProtKB-UniRule"/>
</dbReference>
<dbReference type="InterPro" id="IPR048833">
    <property type="entry name" value="CAA_C"/>
</dbReference>
<dbReference type="Gene3D" id="3.30.460.10">
    <property type="entry name" value="Beta Polymerase, domain 2"/>
    <property type="match status" value="1"/>
</dbReference>
<dbReference type="OMA" id="DIVPCYK"/>
<feature type="binding site" evidence="10">
    <location>
        <position position="45"/>
    </location>
    <ligand>
        <name>ATP</name>
        <dbReference type="ChEBI" id="CHEBI:30616"/>
    </ligand>
</feature>
<dbReference type="InterPro" id="IPR006116">
    <property type="entry name" value="NT_2-5OAS_ClassI-CCAase"/>
</dbReference>
<dbReference type="InterPro" id="IPR011068">
    <property type="entry name" value="NuclTrfase_I-like_C"/>
</dbReference>
<dbReference type="EC" id="2.7.7.72" evidence="10"/>
<evidence type="ECO:0000256" key="2">
    <source>
        <dbReference type="ARBA" id="ARBA00022694"/>
    </source>
</evidence>
<keyword evidence="4 10" id="KW-0479">Metal-binding</keyword>
<keyword evidence="2 10" id="KW-0819">tRNA processing</keyword>
<dbReference type="PaxDb" id="1435377-SUSAZ_06150"/>
<feature type="binding site" evidence="10">
    <location>
        <position position="159"/>
    </location>
    <ligand>
        <name>CTP</name>
        <dbReference type="ChEBI" id="CHEBI:37563"/>
    </ligand>
</feature>
<evidence type="ECO:0000313" key="15">
    <source>
        <dbReference type="EMBL" id="ALU31229.1"/>
    </source>
</evidence>
<dbReference type="GO" id="GO:0000049">
    <property type="term" value="F:tRNA binding"/>
    <property type="evidence" value="ECO:0007669"/>
    <property type="project" value="UniProtKB-UniRule"/>
</dbReference>
<dbReference type="HAMAP" id="MF_01264">
    <property type="entry name" value="CCA_arch"/>
    <property type="match status" value="1"/>
</dbReference>
<dbReference type="Gene3D" id="1.10.1410.30">
    <property type="entry name" value="CCA tRNA nucleotidyltransferase, domain 2"/>
    <property type="match status" value="1"/>
</dbReference>
<dbReference type="PIRSF" id="PIRSF005335">
    <property type="entry name" value="CCA_arch"/>
    <property type="match status" value="1"/>
</dbReference>
<dbReference type="OrthoDB" id="7378at2157"/>
<evidence type="ECO:0000313" key="14">
    <source>
        <dbReference type="EMBL" id="ALU28520.1"/>
    </source>
</evidence>
<feature type="binding site" evidence="10">
    <location>
        <position position="42"/>
    </location>
    <ligand>
        <name>ATP</name>
        <dbReference type="ChEBI" id="CHEBI:30616"/>
    </ligand>
</feature>
<evidence type="ECO:0000256" key="8">
    <source>
        <dbReference type="ARBA" id="ARBA00022842"/>
    </source>
</evidence>
<feature type="binding site" evidence="10">
    <location>
        <position position="107"/>
    </location>
    <ligand>
        <name>Mg(2+)</name>
        <dbReference type="ChEBI" id="CHEBI:18420"/>
    </ligand>
</feature>
<keyword evidence="8 10" id="KW-0460">Magnesium</keyword>
<dbReference type="Gene3D" id="3.30.70.590">
    <property type="entry name" value="Poly(A) polymerase predicted RNA binding domain"/>
    <property type="match status" value="1"/>
</dbReference>
<evidence type="ECO:0000313" key="16">
    <source>
        <dbReference type="Proteomes" id="UP000060043"/>
    </source>
</evidence>
<evidence type="ECO:0000259" key="11">
    <source>
        <dbReference type="Pfam" id="PF01909"/>
    </source>
</evidence>
<dbReference type="EMBL" id="CP013695">
    <property type="protein sequence ID" value="ALU31229.1"/>
    <property type="molecule type" value="Genomic_DNA"/>
</dbReference>
<keyword evidence="1 10" id="KW-0808">Transferase</keyword>
<dbReference type="Pfam" id="PF01909">
    <property type="entry name" value="NTP_transf_2"/>
    <property type="match status" value="1"/>
</dbReference>
<comment type="catalytic activity">
    <reaction evidence="10">
        <text>a tRNA with a 3' CCA end + 2 CTP + ATP = a tRNA with a 3' CCACCA end + 3 diphosphate</text>
        <dbReference type="Rhea" id="RHEA:76235"/>
        <dbReference type="Rhea" id="RHEA-COMP:10468"/>
        <dbReference type="Rhea" id="RHEA-COMP:18655"/>
        <dbReference type="ChEBI" id="CHEBI:30616"/>
        <dbReference type="ChEBI" id="CHEBI:33019"/>
        <dbReference type="ChEBI" id="CHEBI:37563"/>
        <dbReference type="ChEBI" id="CHEBI:83071"/>
        <dbReference type="ChEBI" id="CHEBI:195187"/>
    </reaction>
</comment>
<dbReference type="CDD" id="cd05400">
    <property type="entry name" value="NT_2-5OAS_ClassI-CCAase"/>
    <property type="match status" value="1"/>
</dbReference>
<dbReference type="SUPFAM" id="SSF55003">
    <property type="entry name" value="PAP/Archaeal CCA-adding enzyme, C-terminal domain"/>
    <property type="match status" value="1"/>
</dbReference>
<feature type="domain" description="CCA-adding enzyme C-terminal" evidence="13">
    <location>
        <begin position="268"/>
        <end position="381"/>
    </location>
</feature>
<dbReference type="InterPro" id="IPR043519">
    <property type="entry name" value="NT_sf"/>
</dbReference>
<dbReference type="SUPFAM" id="SSF81631">
    <property type="entry name" value="PAP/OAS1 substrate-binding domain"/>
    <property type="match status" value="1"/>
</dbReference>
<feature type="domain" description="tRNA nucleotidyltransferase substrate binding" evidence="12">
    <location>
        <begin position="144"/>
        <end position="253"/>
    </location>
</feature>
<dbReference type="Proteomes" id="UP000065473">
    <property type="component" value="Chromosome"/>
</dbReference>
<keyword evidence="3 10" id="KW-0548">Nucleotidyltransferase</keyword>
<dbReference type="AlphaFoldDB" id="A0A0U2NDQ8"/>
<comment type="miscellaneous">
    <text evidence="10">A single active site specifically recognizes both ATP and CTP and is responsible for their addition.</text>
</comment>
<evidence type="ECO:0000256" key="5">
    <source>
        <dbReference type="ARBA" id="ARBA00022741"/>
    </source>
</evidence>
<comment type="catalytic activity">
    <reaction evidence="10">
        <text>a tRNA precursor + 2 CTP + ATP = a tRNA with a 3' CCA end + 3 diphosphate</text>
        <dbReference type="Rhea" id="RHEA:14433"/>
        <dbReference type="Rhea" id="RHEA-COMP:10465"/>
        <dbReference type="Rhea" id="RHEA-COMP:10468"/>
        <dbReference type="ChEBI" id="CHEBI:30616"/>
        <dbReference type="ChEBI" id="CHEBI:33019"/>
        <dbReference type="ChEBI" id="CHEBI:37563"/>
        <dbReference type="ChEBI" id="CHEBI:74896"/>
        <dbReference type="ChEBI" id="CHEBI:83071"/>
        <dbReference type="EC" id="2.7.7.72"/>
    </reaction>
</comment>
<dbReference type="GO" id="GO:0000287">
    <property type="term" value="F:magnesium ion binding"/>
    <property type="evidence" value="ECO:0007669"/>
    <property type="project" value="UniProtKB-UniRule"/>
</dbReference>
<dbReference type="InterPro" id="IPR002934">
    <property type="entry name" value="Polymerase_NTP_transf_dom"/>
</dbReference>
<sequence>MSVEEKVLELIRPDDKDRERLEKVAEEVLSRLKGFDAQIQGSFRKGTWLKGDTDIDIFVFYPKEVGKEYLREKSLKELIQLFQDLNYEIAFAEHPYLILKINNVEVDVVPALKIDSGEDVITAADRTPFHTKFVTTHLDEKGKDEVRLLKQFMKGIGVYGAEIKVKGFSGYVAELLTIYYGNFRKVLESAKTWKPPIKLNLVEPKRDFDEPLQIPDPVDPKRNTASAVSLRNIAVFSLASKIFIERPSIEFFFPTEIKAEEIIGDILLIKVEFKEKSVEDIIWGQVWKNVEKLKNAIKTAGFSLIDIGAWGNSQTVKIAVQIEDKNISRYYLNQGPYFYVNGVDNFMRKNKYVWVGEDGRLYSLKKRRETNLEKIVLNNLSFKENFSVEMTWLSEINQDDKELHKFLRKRPTWMQT</sequence>
<feature type="binding site" evidence="10">
    <location>
        <position position="42"/>
    </location>
    <ligand>
        <name>CTP</name>
        <dbReference type="ChEBI" id="CHEBI:37563"/>
    </ligand>
</feature>
<feature type="binding site" evidence="10">
    <location>
        <position position="150"/>
    </location>
    <ligand>
        <name>CTP</name>
        <dbReference type="ChEBI" id="CHEBI:37563"/>
    </ligand>
</feature>
<dbReference type="InterPro" id="IPR042090">
    <property type="entry name" value="CCA_tRNA_nucleotrans_2"/>
</dbReference>
<comment type="cofactor">
    <cofactor evidence="10">
        <name>Mg(2+)</name>
        <dbReference type="ChEBI" id="CHEBI:18420"/>
    </cofactor>
</comment>
<evidence type="ECO:0000256" key="1">
    <source>
        <dbReference type="ARBA" id="ARBA00022679"/>
    </source>
</evidence>
<dbReference type="InterPro" id="IPR015329">
    <property type="entry name" value="tRNA_NucTransf2"/>
</dbReference>
<dbReference type="GeneID" id="78441634"/>
<evidence type="ECO:0000256" key="9">
    <source>
        <dbReference type="ARBA" id="ARBA00022884"/>
    </source>
</evidence>
<feature type="binding site" evidence="10">
    <location>
        <position position="54"/>
    </location>
    <ligand>
        <name>Mg(2+)</name>
        <dbReference type="ChEBI" id="CHEBI:18420"/>
    </ligand>
</feature>
<dbReference type="RefSeq" id="WP_011278132.1">
    <property type="nucleotide sequence ID" value="NZ_BHWZ01000003.1"/>
</dbReference>
<comment type="function">
    <text evidence="10">Catalyzes the addition and repair of the essential 3'-terminal CCA sequence in tRNAs without using a nucleic acid template. Adds these three nucleotides in the order of C, C, and A to the tRNA nucleotide-73, using CTP and ATP as substrates and producing inorganic pyrophosphate. tRNA 3'-terminal CCA addition is required both for tRNA processing and repair. Also involved in tRNA surveillance by mediating tandem CCA addition to generate a CCACCA at the 3' terminus of unstable tRNAs. While stable tRNAs receive only 3'-terminal CCA, unstable tRNAs are marked with CCACCA and rapidly degraded.</text>
</comment>
<dbReference type="EMBL" id="CP013694">
    <property type="protein sequence ID" value="ALU28520.1"/>
    <property type="molecule type" value="Genomic_DNA"/>
</dbReference>
<dbReference type="NCBIfam" id="TIGR03671">
    <property type="entry name" value="cca_archaeal"/>
    <property type="match status" value="1"/>
</dbReference>
<accession>A0A0U2NDQ8</accession>
<dbReference type="PANTHER" id="PTHR39643:SF1">
    <property type="entry name" value="CCA-ADDING ENZYME"/>
    <property type="match status" value="1"/>
</dbReference>
<gene>
    <name evidence="10" type="primary">cca</name>
    <name evidence="14" type="ORF">ATY89_00060</name>
    <name evidence="15" type="ORF">ATZ20_03105</name>
</gene>
<feature type="binding site" evidence="10">
    <location>
        <position position="130"/>
    </location>
    <ligand>
        <name>ATP</name>
        <dbReference type="ChEBI" id="CHEBI:30616"/>
    </ligand>
</feature>
<evidence type="ECO:0000313" key="17">
    <source>
        <dbReference type="Proteomes" id="UP000065473"/>
    </source>
</evidence>
<organism evidence="15 16">
    <name type="scientific">Sulfolobus acidocaldarius</name>
    <dbReference type="NCBI Taxonomy" id="2285"/>
    <lineage>
        <taxon>Archaea</taxon>
        <taxon>Thermoproteota</taxon>
        <taxon>Thermoprotei</taxon>
        <taxon>Sulfolobales</taxon>
        <taxon>Sulfolobaceae</taxon>
        <taxon>Sulfolobus</taxon>
    </lineage>
</organism>
<evidence type="ECO:0000256" key="6">
    <source>
        <dbReference type="ARBA" id="ARBA00022800"/>
    </source>
</evidence>
<feature type="binding site" evidence="10">
    <location>
        <position position="56"/>
    </location>
    <ligand>
        <name>Mg(2+)</name>
        <dbReference type="ChEBI" id="CHEBI:18420"/>
    </ligand>
</feature>
<dbReference type="GO" id="GO:0001680">
    <property type="term" value="P:tRNA 3'-terminal CCA addition"/>
    <property type="evidence" value="ECO:0007669"/>
    <property type="project" value="UniProtKB-UniRule"/>
</dbReference>
<dbReference type="PROSITE" id="PS50152">
    <property type="entry name" value="25A_SYNTH_3"/>
    <property type="match status" value="1"/>
</dbReference>
<keyword evidence="5 10" id="KW-0547">Nucleotide-binding</keyword>
<keyword evidence="9 10" id="KW-0694">RNA-binding</keyword>
<dbReference type="Pfam" id="PF21133">
    <property type="entry name" value="CAA_C"/>
    <property type="match status" value="1"/>
</dbReference>